<sequence length="722" mass="83339">MKRIMQLTTVFSIIFASACKNESMKNTDAKAPIAEKQAKELTVHGDTRIDNYFWMRLTDEQKTAKNKDEQTNKVETYLEAENTYFDKVTAYTKDFQENLFQEMKGRIKEDDSSVPYKNNGYFYITRFEKGKQYPIYSRKKEHLEAPENILFDVNEEAQGHEYFQLGGLNISPNNKLAAFAVDTVSRRQYVIRIKNLETGEVYKDEIKNTTGGSVWANDNKTLYYTLKDPVTLRSEKIFKHVLGTDASEDVEIFHETDETFGTYVYKTKSKKYIVIGCYNTVSSEFRVLSADNPDGAFKIIQPRERDLEYSISHFDNSFYILTNKDDATNFKLMKTPVEKTSKEHWVDVIPHRENTLLEDISIFKEYLVLEERTNGLSKIRIKRWDGSKDEYLPFDEETYSASVYANPEFDTDIIRYSYNSFTTPNSVIDYNMRERSKEIKKEQEVLGGTFDKSNYKSERVWATARDGEKVAISLVYHKDTKLSKDTPLLQYAYGSYGYTIPDGFSTTRLSLLDRGFVYALAHIRGSQYLGREWYEDGKMLHKKNTFNDFVDCSKFLIDNNYTSADHLYAMGGSAGGLLMGAIVNMNPELYNGIVAAVPFVDVVSTMLDESIPLTTGEFDEWGNPKNKKYYDYILSYSPYDQVEAKEYPNMLVTTGYFDSQVQYWEPAKWVAKLRDVKTGDNVLLMHTNMDAGHGGASGRFDALKETARDYTFFLALENKLEK</sequence>
<dbReference type="PRINTS" id="PR00862">
    <property type="entry name" value="PROLIGOPTASE"/>
</dbReference>
<dbReference type="PANTHER" id="PTHR11757:SF19">
    <property type="entry name" value="PROLYL ENDOPEPTIDASE-LIKE"/>
    <property type="match status" value="1"/>
</dbReference>
<evidence type="ECO:0000313" key="8">
    <source>
        <dbReference type="Proteomes" id="UP001257277"/>
    </source>
</evidence>
<evidence type="ECO:0000259" key="6">
    <source>
        <dbReference type="Pfam" id="PF02897"/>
    </source>
</evidence>
<dbReference type="PROSITE" id="PS51257">
    <property type="entry name" value="PROKAR_LIPOPROTEIN"/>
    <property type="match status" value="1"/>
</dbReference>
<dbReference type="InterPro" id="IPR051543">
    <property type="entry name" value="Serine_Peptidase_S9A"/>
</dbReference>
<dbReference type="InterPro" id="IPR023302">
    <property type="entry name" value="Pept_S9A_N"/>
</dbReference>
<dbReference type="Pfam" id="PF02897">
    <property type="entry name" value="Peptidase_S9_N"/>
    <property type="match status" value="1"/>
</dbReference>
<keyword evidence="4" id="KW-0720">Serine protease</keyword>
<evidence type="ECO:0000256" key="1">
    <source>
        <dbReference type="ARBA" id="ARBA00005228"/>
    </source>
</evidence>
<evidence type="ECO:0000256" key="4">
    <source>
        <dbReference type="ARBA" id="ARBA00022825"/>
    </source>
</evidence>
<evidence type="ECO:0000259" key="5">
    <source>
        <dbReference type="Pfam" id="PF00326"/>
    </source>
</evidence>
<dbReference type="EMBL" id="JAVTTO010000002">
    <property type="protein sequence ID" value="MDT7832004.1"/>
    <property type="molecule type" value="Genomic_DNA"/>
</dbReference>
<organism evidence="7 8">
    <name type="scientific">Asprobacillus argus</name>
    <dbReference type="NCBI Taxonomy" id="3076534"/>
    <lineage>
        <taxon>Bacteria</taxon>
        <taxon>Pseudomonadati</taxon>
        <taxon>Bacteroidota</taxon>
        <taxon>Flavobacteriia</taxon>
        <taxon>Flavobacteriales</taxon>
        <taxon>Flavobacteriaceae</taxon>
        <taxon>Asprobacillus</taxon>
    </lineage>
</organism>
<evidence type="ECO:0000256" key="2">
    <source>
        <dbReference type="ARBA" id="ARBA00022670"/>
    </source>
</evidence>
<feature type="domain" description="Peptidase S9A N-terminal" evidence="6">
    <location>
        <begin position="35"/>
        <end position="442"/>
    </location>
</feature>
<dbReference type="InterPro" id="IPR029058">
    <property type="entry name" value="AB_hydrolase_fold"/>
</dbReference>
<dbReference type="PANTHER" id="PTHR11757">
    <property type="entry name" value="PROTEASE FAMILY S9A OLIGOPEPTIDASE"/>
    <property type="match status" value="1"/>
</dbReference>
<name>A0ABU3LE71_9FLAO</name>
<dbReference type="Proteomes" id="UP001257277">
    <property type="component" value="Unassembled WGS sequence"/>
</dbReference>
<dbReference type="Gene3D" id="2.130.10.120">
    <property type="entry name" value="Prolyl oligopeptidase, N-terminal domain"/>
    <property type="match status" value="1"/>
</dbReference>
<proteinExistence type="inferred from homology"/>
<reference evidence="7 8" key="1">
    <citation type="submission" date="2023-09" db="EMBL/GenBank/DDBJ databases">
        <title>Novel taxa isolated from Blanes Bay.</title>
        <authorList>
            <person name="Rey-Velasco X."/>
            <person name="Lucena T."/>
        </authorList>
    </citation>
    <scope>NUCLEOTIDE SEQUENCE [LARGE SCALE GENOMIC DNA]</scope>
    <source>
        <strain evidence="7 8">S356</strain>
    </source>
</reference>
<keyword evidence="3" id="KW-0378">Hydrolase</keyword>
<feature type="domain" description="Peptidase S9 prolyl oligopeptidase catalytic" evidence="5">
    <location>
        <begin position="504"/>
        <end position="715"/>
    </location>
</feature>
<protein>
    <submittedName>
        <fullName evidence="7">S9 family peptidase</fullName>
    </submittedName>
</protein>
<evidence type="ECO:0000256" key="3">
    <source>
        <dbReference type="ARBA" id="ARBA00022801"/>
    </source>
</evidence>
<evidence type="ECO:0000313" key="7">
    <source>
        <dbReference type="EMBL" id="MDT7832004.1"/>
    </source>
</evidence>
<accession>A0ABU3LE71</accession>
<gene>
    <name evidence="7" type="ORF">RQM59_06410</name>
</gene>
<keyword evidence="8" id="KW-1185">Reference proteome</keyword>
<comment type="caution">
    <text evidence="7">The sequence shown here is derived from an EMBL/GenBank/DDBJ whole genome shotgun (WGS) entry which is preliminary data.</text>
</comment>
<dbReference type="InterPro" id="IPR002470">
    <property type="entry name" value="Peptidase_S9A"/>
</dbReference>
<keyword evidence="2" id="KW-0645">Protease</keyword>
<comment type="similarity">
    <text evidence="1">Belongs to the peptidase S9A family.</text>
</comment>
<dbReference type="SUPFAM" id="SSF53474">
    <property type="entry name" value="alpha/beta-Hydrolases"/>
    <property type="match status" value="1"/>
</dbReference>
<dbReference type="SUPFAM" id="SSF50993">
    <property type="entry name" value="Peptidase/esterase 'gauge' domain"/>
    <property type="match status" value="1"/>
</dbReference>
<dbReference type="InterPro" id="IPR001375">
    <property type="entry name" value="Peptidase_S9_cat"/>
</dbReference>
<dbReference type="Pfam" id="PF00326">
    <property type="entry name" value="Peptidase_S9"/>
    <property type="match status" value="1"/>
</dbReference>
<dbReference type="Gene3D" id="3.40.50.1820">
    <property type="entry name" value="alpha/beta hydrolase"/>
    <property type="match status" value="1"/>
</dbReference>